<dbReference type="InterPro" id="IPR024164">
    <property type="entry name" value="KinB-signalling_activ"/>
</dbReference>
<feature type="transmembrane region" description="Helical" evidence="1">
    <location>
        <begin position="48"/>
        <end position="71"/>
    </location>
</feature>
<sequence>MNLKRWFFLFWSCMLIGAAVSITVGLMMQWTDQSFGFMGLEATGFNALMMGLAGLLIGAFSQMGFFAYLSLNYVALGVLRRQYLWNALQAYTTVFALFVLGYILYMDRGNLNGWMFWALPLALAAASWLVAFVKVKKTNATAFVPTMFLMVVVTSLEAWPAIRGDSNAAAIVFMMAPLFVCNAYQILMLHRLVASKTAESAAKAESTV</sequence>
<organism evidence="2 3">
    <name type="scientific">Paenibacillus cisolokensis</name>
    <dbReference type="NCBI Taxonomy" id="1658519"/>
    <lineage>
        <taxon>Bacteria</taxon>
        <taxon>Bacillati</taxon>
        <taxon>Bacillota</taxon>
        <taxon>Bacilli</taxon>
        <taxon>Bacillales</taxon>
        <taxon>Paenibacillaceae</taxon>
        <taxon>Paenibacillus</taxon>
    </lineage>
</organism>
<feature type="transmembrane region" description="Helical" evidence="1">
    <location>
        <begin position="140"/>
        <end position="162"/>
    </location>
</feature>
<evidence type="ECO:0000313" key="3">
    <source>
        <dbReference type="Proteomes" id="UP000680304"/>
    </source>
</evidence>
<keyword evidence="1" id="KW-0812">Transmembrane</keyword>
<evidence type="ECO:0000256" key="1">
    <source>
        <dbReference type="SAM" id="Phobius"/>
    </source>
</evidence>
<dbReference type="Pfam" id="PF14089">
    <property type="entry name" value="KbaA"/>
    <property type="match status" value="1"/>
</dbReference>
<reference evidence="2 3" key="1">
    <citation type="submission" date="2021-04" db="EMBL/GenBank/DDBJ databases">
        <title>Draft genome sequence of Paenibacillus cisolokensis, LC2-13A.</title>
        <authorList>
            <person name="Uke A."/>
            <person name="Chhe C."/>
            <person name="Baramee S."/>
            <person name="Kosugi A."/>
        </authorList>
    </citation>
    <scope>NUCLEOTIDE SEQUENCE [LARGE SCALE GENOMIC DNA]</scope>
    <source>
        <strain evidence="2 3">LC2-13A</strain>
    </source>
</reference>
<accession>A0ABQ4N7W9</accession>
<comment type="caution">
    <text evidence="2">The sequence shown here is derived from an EMBL/GenBank/DDBJ whole genome shotgun (WGS) entry which is preliminary data.</text>
</comment>
<dbReference type="RefSeq" id="WP_213529110.1">
    <property type="nucleotide sequence ID" value="NZ_BOVJ01000092.1"/>
</dbReference>
<name>A0ABQ4N7W9_9BACL</name>
<dbReference type="EMBL" id="BOVJ01000092">
    <property type="protein sequence ID" value="GIQ64358.1"/>
    <property type="molecule type" value="Genomic_DNA"/>
</dbReference>
<evidence type="ECO:0000313" key="2">
    <source>
        <dbReference type="EMBL" id="GIQ64358.1"/>
    </source>
</evidence>
<keyword evidence="1" id="KW-0472">Membrane</keyword>
<dbReference type="PIRSF" id="PIRSF029886">
    <property type="entry name" value="KBAA"/>
    <property type="match status" value="1"/>
</dbReference>
<dbReference type="SMART" id="SM01251">
    <property type="entry name" value="KbaA"/>
    <property type="match status" value="1"/>
</dbReference>
<keyword evidence="3" id="KW-1185">Reference proteome</keyword>
<feature type="transmembrane region" description="Helical" evidence="1">
    <location>
        <begin position="83"/>
        <end position="105"/>
    </location>
</feature>
<feature type="transmembrane region" description="Helical" evidence="1">
    <location>
        <begin position="7"/>
        <end position="28"/>
    </location>
</feature>
<gene>
    <name evidence="2" type="ORF">PACILC2_29260</name>
</gene>
<dbReference type="Proteomes" id="UP000680304">
    <property type="component" value="Unassembled WGS sequence"/>
</dbReference>
<proteinExistence type="predicted"/>
<keyword evidence="1" id="KW-1133">Transmembrane helix</keyword>
<feature type="transmembrane region" description="Helical" evidence="1">
    <location>
        <begin position="111"/>
        <end position="133"/>
    </location>
</feature>
<protein>
    <submittedName>
        <fullName evidence="2">KinB-signaling pathway activation protein</fullName>
    </submittedName>
</protein>
<feature type="transmembrane region" description="Helical" evidence="1">
    <location>
        <begin position="168"/>
        <end position="187"/>
    </location>
</feature>